<dbReference type="EMBL" id="CM042013">
    <property type="protein sequence ID" value="KAI3740776.1"/>
    <property type="molecule type" value="Genomic_DNA"/>
</dbReference>
<sequence>MLLCVVFLIWNLKNTRERPIKLIVLGDNMMTKISEMKIYMVAILGLLAISATPNCFGYTEPGDILAINSLYAALGFPPLLGWLLAGGDPCLEGWQGVQCVNSNITGIVLNDANLGGELGENLGAFASIIQIDLSNNHIGGTIPSDLPLTVKTFFLSGNQLKGSIPESLSTLGQLTDLSLNNNHLSGVIPDSFQQLTALVNLDVSANNLSGPLPPSMMNLSSISTLHLEDNYLTGVLDVLQDLPLIDLDIENNLFSGPIPPKLLSIPNFRSKGNPFNTTIIPSPPVISPSPSSQFLPQTPESSSGIQALGPSSPKLPHNSGQQKSLLSNTVVWVAIGGLLILVLVVIGFCIHMSKRRKEKSSIKIGDHTKKSMLNVSSSNPSYLKENASSNDNGRNNILPISKVKENKMKPISKNPTPPQLLSREGVIVKPMVIPTTMNANTSRNIKIPKSFSIASLQQYTNSFSQENLIGRGILGTVYKAQLPNGKVFAVRKLENLALRQWSDEDFMGLVTNVSKLKNENIVGLEGYCIEHGQRLFVYEYCKNGTLHEALHLVDEIHEKLSWNARVHLALQAAKALEYLHEVCQPLVAHKNFKSTNILLDEELNVRVSDCGLAPLLPSSHITQLQGAGYGAPELESGSYTYQSDVYSFGIVMLELLTGRKAHDRSRPRGEQYLVRWAVPRLHDIEALSRMVDPSLDAAYTSKSLSRFADIISLCVQAEPEFRPPMSEIVQNLLQMAKMNH</sequence>
<accession>A0ACB9D2N4</accession>
<proteinExistence type="predicted"/>
<evidence type="ECO:0000313" key="1">
    <source>
        <dbReference type="EMBL" id="KAI3740776.1"/>
    </source>
</evidence>
<comment type="caution">
    <text evidence="1">The sequence shown here is derived from an EMBL/GenBank/DDBJ whole genome shotgun (WGS) entry which is preliminary data.</text>
</comment>
<dbReference type="Proteomes" id="UP001055811">
    <property type="component" value="Linkage Group LG05"/>
</dbReference>
<reference evidence="2" key="1">
    <citation type="journal article" date="2022" name="Mol. Ecol. Resour.">
        <title>The genomes of chicory, endive, great burdock and yacon provide insights into Asteraceae palaeo-polyploidization history and plant inulin production.</title>
        <authorList>
            <person name="Fan W."/>
            <person name="Wang S."/>
            <person name="Wang H."/>
            <person name="Wang A."/>
            <person name="Jiang F."/>
            <person name="Liu H."/>
            <person name="Zhao H."/>
            <person name="Xu D."/>
            <person name="Zhang Y."/>
        </authorList>
    </citation>
    <scope>NUCLEOTIDE SEQUENCE [LARGE SCALE GENOMIC DNA]</scope>
    <source>
        <strain evidence="2">cv. Punajuju</strain>
    </source>
</reference>
<reference evidence="1 2" key="2">
    <citation type="journal article" date="2022" name="Mol. Ecol. Resour.">
        <title>The genomes of chicory, endive, great burdock and yacon provide insights into Asteraceae paleo-polyploidization history and plant inulin production.</title>
        <authorList>
            <person name="Fan W."/>
            <person name="Wang S."/>
            <person name="Wang H."/>
            <person name="Wang A."/>
            <person name="Jiang F."/>
            <person name="Liu H."/>
            <person name="Zhao H."/>
            <person name="Xu D."/>
            <person name="Zhang Y."/>
        </authorList>
    </citation>
    <scope>NUCLEOTIDE SEQUENCE [LARGE SCALE GENOMIC DNA]</scope>
    <source>
        <strain evidence="2">cv. Punajuju</strain>
        <tissue evidence="1">Leaves</tissue>
    </source>
</reference>
<organism evidence="1 2">
    <name type="scientific">Cichorium intybus</name>
    <name type="common">Chicory</name>
    <dbReference type="NCBI Taxonomy" id="13427"/>
    <lineage>
        <taxon>Eukaryota</taxon>
        <taxon>Viridiplantae</taxon>
        <taxon>Streptophyta</taxon>
        <taxon>Embryophyta</taxon>
        <taxon>Tracheophyta</taxon>
        <taxon>Spermatophyta</taxon>
        <taxon>Magnoliopsida</taxon>
        <taxon>eudicotyledons</taxon>
        <taxon>Gunneridae</taxon>
        <taxon>Pentapetalae</taxon>
        <taxon>asterids</taxon>
        <taxon>campanulids</taxon>
        <taxon>Asterales</taxon>
        <taxon>Asteraceae</taxon>
        <taxon>Cichorioideae</taxon>
        <taxon>Cichorieae</taxon>
        <taxon>Cichoriinae</taxon>
        <taxon>Cichorium</taxon>
    </lineage>
</organism>
<evidence type="ECO:0000313" key="2">
    <source>
        <dbReference type="Proteomes" id="UP001055811"/>
    </source>
</evidence>
<protein>
    <submittedName>
        <fullName evidence="1">Uncharacterized protein</fullName>
    </submittedName>
</protein>
<keyword evidence="2" id="KW-1185">Reference proteome</keyword>
<name>A0ACB9D2N4_CICIN</name>
<gene>
    <name evidence="1" type="ORF">L2E82_31249</name>
</gene>